<keyword evidence="3" id="KW-1185">Reference proteome</keyword>
<dbReference type="InterPro" id="IPR036390">
    <property type="entry name" value="WH_DNA-bd_sf"/>
</dbReference>
<dbReference type="SUPFAM" id="SSF46785">
    <property type="entry name" value="Winged helix' DNA-binding domain"/>
    <property type="match status" value="1"/>
</dbReference>
<dbReference type="RefSeq" id="WP_209635543.1">
    <property type="nucleotide sequence ID" value="NZ_JAGINW010000001.1"/>
</dbReference>
<name>A0ABS4T971_9PSEU</name>
<dbReference type="Pfam" id="PF03551">
    <property type="entry name" value="PadR"/>
    <property type="match status" value="1"/>
</dbReference>
<protein>
    <submittedName>
        <fullName evidence="2">DNA-binding PadR family transcriptional regulator</fullName>
    </submittedName>
</protein>
<comment type="caution">
    <text evidence="2">The sequence shown here is derived from an EMBL/GenBank/DDBJ whole genome shotgun (WGS) entry which is preliminary data.</text>
</comment>
<dbReference type="GO" id="GO:0003677">
    <property type="term" value="F:DNA binding"/>
    <property type="evidence" value="ECO:0007669"/>
    <property type="project" value="UniProtKB-KW"/>
</dbReference>
<feature type="domain" description="Transcription regulator PadR N-terminal" evidence="1">
    <location>
        <begin position="8"/>
        <end position="81"/>
    </location>
</feature>
<dbReference type="Proteomes" id="UP001519332">
    <property type="component" value="Unassembled WGS sequence"/>
</dbReference>
<evidence type="ECO:0000259" key="1">
    <source>
        <dbReference type="Pfam" id="PF03551"/>
    </source>
</evidence>
<reference evidence="2 3" key="1">
    <citation type="submission" date="2021-03" db="EMBL/GenBank/DDBJ databases">
        <title>Sequencing the genomes of 1000 actinobacteria strains.</title>
        <authorList>
            <person name="Klenk H.-P."/>
        </authorList>
    </citation>
    <scope>NUCLEOTIDE SEQUENCE [LARGE SCALE GENOMIC DNA]</scope>
    <source>
        <strain evidence="2 3">DSM 46670</strain>
    </source>
</reference>
<dbReference type="InterPro" id="IPR005149">
    <property type="entry name" value="Tscrpt_reg_PadR_N"/>
</dbReference>
<evidence type="ECO:0000313" key="2">
    <source>
        <dbReference type="EMBL" id="MBP2320974.1"/>
    </source>
</evidence>
<organism evidence="2 3">
    <name type="scientific">Kibdelosporangium banguiense</name>
    <dbReference type="NCBI Taxonomy" id="1365924"/>
    <lineage>
        <taxon>Bacteria</taxon>
        <taxon>Bacillati</taxon>
        <taxon>Actinomycetota</taxon>
        <taxon>Actinomycetes</taxon>
        <taxon>Pseudonocardiales</taxon>
        <taxon>Pseudonocardiaceae</taxon>
        <taxon>Kibdelosporangium</taxon>
    </lineage>
</organism>
<accession>A0ABS4T971</accession>
<gene>
    <name evidence="2" type="ORF">JOF56_001359</name>
</gene>
<dbReference type="PANTHER" id="PTHR33169">
    <property type="entry name" value="PADR-FAMILY TRANSCRIPTIONAL REGULATOR"/>
    <property type="match status" value="1"/>
</dbReference>
<sequence length="199" mass="22010">MSATRMLVLGVVRMRGEAHGYQVRQDLQLWAADKWANTKPGSIYHALKKLAADNLLEAVEASSDLGPDRVVYRITEQGEGEFFYLLNDAVSNVDAGPAMFNAALPFVTTLERNTLAFLLKSRLQQVQATAGQTQLLIDSTIAGSEGEPGKPPHIREMFQYWFATTEAEAAWLRDFIDRVQGGEYTFAGENEPAFGSPPR</sequence>
<dbReference type="PANTHER" id="PTHR33169:SF14">
    <property type="entry name" value="TRANSCRIPTIONAL REGULATOR RV3488"/>
    <property type="match status" value="1"/>
</dbReference>
<dbReference type="InterPro" id="IPR036388">
    <property type="entry name" value="WH-like_DNA-bd_sf"/>
</dbReference>
<dbReference type="InterPro" id="IPR052509">
    <property type="entry name" value="Metal_resp_DNA-bind_regulator"/>
</dbReference>
<dbReference type="Gene3D" id="1.10.10.10">
    <property type="entry name" value="Winged helix-like DNA-binding domain superfamily/Winged helix DNA-binding domain"/>
    <property type="match status" value="1"/>
</dbReference>
<proteinExistence type="predicted"/>
<evidence type="ECO:0000313" key="3">
    <source>
        <dbReference type="Proteomes" id="UP001519332"/>
    </source>
</evidence>
<dbReference type="EMBL" id="JAGINW010000001">
    <property type="protein sequence ID" value="MBP2320974.1"/>
    <property type="molecule type" value="Genomic_DNA"/>
</dbReference>
<keyword evidence="2" id="KW-0238">DNA-binding</keyword>